<evidence type="ECO:0000256" key="1">
    <source>
        <dbReference type="ARBA" id="ARBA00023125"/>
    </source>
</evidence>
<dbReference type="Gene3D" id="1.10.357.10">
    <property type="entry name" value="Tetracycline Repressor, domain 2"/>
    <property type="match status" value="1"/>
</dbReference>
<comment type="caution">
    <text evidence="5">The sequence shown here is derived from an EMBL/GenBank/DDBJ whole genome shotgun (WGS) entry which is preliminary data.</text>
</comment>
<name>A0A5S4G0M4_9ACTN</name>
<feature type="DNA-binding region" description="H-T-H motif" evidence="2">
    <location>
        <begin position="44"/>
        <end position="63"/>
    </location>
</feature>
<evidence type="ECO:0000256" key="2">
    <source>
        <dbReference type="PROSITE-ProRule" id="PRU00335"/>
    </source>
</evidence>
<dbReference type="PROSITE" id="PS50977">
    <property type="entry name" value="HTH_TETR_2"/>
    <property type="match status" value="1"/>
</dbReference>
<dbReference type="GO" id="GO:0000976">
    <property type="term" value="F:transcription cis-regulatory region binding"/>
    <property type="evidence" value="ECO:0007669"/>
    <property type="project" value="TreeGrafter"/>
</dbReference>
<dbReference type="Pfam" id="PF00440">
    <property type="entry name" value="TetR_N"/>
    <property type="match status" value="1"/>
</dbReference>
<organism evidence="5 6">
    <name type="scientific">Nonomuraea zeae</name>
    <dbReference type="NCBI Taxonomy" id="1642303"/>
    <lineage>
        <taxon>Bacteria</taxon>
        <taxon>Bacillati</taxon>
        <taxon>Actinomycetota</taxon>
        <taxon>Actinomycetes</taxon>
        <taxon>Streptosporangiales</taxon>
        <taxon>Streptosporangiaceae</taxon>
        <taxon>Nonomuraea</taxon>
    </lineage>
</organism>
<dbReference type="GO" id="GO:0003700">
    <property type="term" value="F:DNA-binding transcription factor activity"/>
    <property type="evidence" value="ECO:0007669"/>
    <property type="project" value="TreeGrafter"/>
</dbReference>
<accession>A0A5S4G0M4</accession>
<dbReference type="Proteomes" id="UP000306628">
    <property type="component" value="Unassembled WGS sequence"/>
</dbReference>
<evidence type="ECO:0000259" key="4">
    <source>
        <dbReference type="PROSITE" id="PS50977"/>
    </source>
</evidence>
<dbReference type="PRINTS" id="PR00455">
    <property type="entry name" value="HTHTETR"/>
</dbReference>
<dbReference type="PANTHER" id="PTHR30055:SF235">
    <property type="entry name" value="TRANSCRIPTIONAL REGULATORY PROTEIN"/>
    <property type="match status" value="1"/>
</dbReference>
<dbReference type="InterPro" id="IPR036271">
    <property type="entry name" value="Tet_transcr_reg_TetR-rel_C_sf"/>
</dbReference>
<evidence type="ECO:0000256" key="3">
    <source>
        <dbReference type="SAM" id="MobiDB-lite"/>
    </source>
</evidence>
<feature type="region of interest" description="Disordered" evidence="3">
    <location>
        <begin position="1"/>
        <end position="23"/>
    </location>
</feature>
<dbReference type="InterPro" id="IPR009057">
    <property type="entry name" value="Homeodomain-like_sf"/>
</dbReference>
<dbReference type="InterPro" id="IPR050109">
    <property type="entry name" value="HTH-type_TetR-like_transc_reg"/>
</dbReference>
<dbReference type="EMBL" id="VCKX01000195">
    <property type="protein sequence ID" value="TMR26518.1"/>
    <property type="molecule type" value="Genomic_DNA"/>
</dbReference>
<evidence type="ECO:0000313" key="5">
    <source>
        <dbReference type="EMBL" id="TMR26518.1"/>
    </source>
</evidence>
<dbReference type="Gene3D" id="1.10.10.60">
    <property type="entry name" value="Homeodomain-like"/>
    <property type="match status" value="1"/>
</dbReference>
<dbReference type="Pfam" id="PF17920">
    <property type="entry name" value="TetR_C_16"/>
    <property type="match status" value="1"/>
</dbReference>
<dbReference type="SUPFAM" id="SSF48498">
    <property type="entry name" value="Tetracyclin repressor-like, C-terminal domain"/>
    <property type="match status" value="1"/>
</dbReference>
<keyword evidence="1 2" id="KW-0238">DNA-binding</keyword>
<reference evidence="5 6" key="1">
    <citation type="submission" date="2019-05" db="EMBL/GenBank/DDBJ databases">
        <title>Draft genome sequence of Nonomuraea zeae DSM 100528.</title>
        <authorList>
            <person name="Saricaoglu S."/>
            <person name="Isik K."/>
        </authorList>
    </citation>
    <scope>NUCLEOTIDE SEQUENCE [LARGE SCALE GENOMIC DNA]</scope>
    <source>
        <strain evidence="5 6">DSM 100528</strain>
    </source>
</reference>
<feature type="domain" description="HTH tetR-type" evidence="4">
    <location>
        <begin position="21"/>
        <end position="81"/>
    </location>
</feature>
<proteinExistence type="predicted"/>
<dbReference type="OrthoDB" id="3210235at2"/>
<dbReference type="InterPro" id="IPR041678">
    <property type="entry name" value="TetR_C_16"/>
</dbReference>
<dbReference type="AlphaFoldDB" id="A0A5S4G0M4"/>
<evidence type="ECO:0000313" key="6">
    <source>
        <dbReference type="Proteomes" id="UP000306628"/>
    </source>
</evidence>
<keyword evidence="6" id="KW-1185">Reference proteome</keyword>
<dbReference type="PANTHER" id="PTHR30055">
    <property type="entry name" value="HTH-TYPE TRANSCRIPTIONAL REGULATOR RUTR"/>
    <property type="match status" value="1"/>
</dbReference>
<gene>
    <name evidence="5" type="ORF">ETD85_42200</name>
</gene>
<dbReference type="SUPFAM" id="SSF46689">
    <property type="entry name" value="Homeodomain-like"/>
    <property type="match status" value="1"/>
</dbReference>
<dbReference type="InterPro" id="IPR001647">
    <property type="entry name" value="HTH_TetR"/>
</dbReference>
<protein>
    <submittedName>
        <fullName evidence="5">TetR/AcrR family transcriptional regulator</fullName>
    </submittedName>
</protein>
<sequence length="213" mass="22734">MNSTWLNSPMAEERGRRPGNPQTRDSILEAAIESFVTRGYGGTTIRAVARAAGVDPALVMHFFGSKDKLFEAAIHGTMPVALVIEAIGGDEEHLGERLVRRYLWLWEHPVHGPKLAAVLHAATATPAAAELLKELMSRELLGPIAGTLSHDHAEARALLAASQLLGLALMRYLLKVDPLASMPADLVAAAVAPGIQRYLTGTLSLAEIAAAPR</sequence>